<dbReference type="GO" id="GO:0016814">
    <property type="term" value="F:hydrolase activity, acting on carbon-nitrogen (but not peptide) bonds, in cyclic amidines"/>
    <property type="evidence" value="ECO:0007669"/>
    <property type="project" value="TreeGrafter"/>
</dbReference>
<evidence type="ECO:0008006" key="3">
    <source>
        <dbReference type="Google" id="ProtNLM"/>
    </source>
</evidence>
<dbReference type="Gene3D" id="3.20.20.140">
    <property type="entry name" value="Metal-dependent hydrolases"/>
    <property type="match status" value="1"/>
</dbReference>
<evidence type="ECO:0000313" key="2">
    <source>
        <dbReference type="Proteomes" id="UP000076738"/>
    </source>
</evidence>
<dbReference type="STRING" id="1330018.A0A167LR67"/>
<proteinExistence type="predicted"/>
<name>A0A167LR67_CALVF</name>
<sequence>MVTVLHNARVVGYQALVKITCDSETCRITSIEQQSRRSFASSPWLRRPNGRDLTATVHIRRQTRDLVVIDAGGSLVLPGLVHPRLHLSQAHFGGGPEDTLDGTELLFSSRGLAFLGPTTDIESLKRTEAVLKGTMPWHEETKKVAALARIHSLVEAGRHIINSSLSHGVTSMRAQVDVDTVVGHLPLYAGSALQMEFAPQCDVRLALFASQPIYSQRDRGYLKEHTDRMMWFLQNAATRDGVRAIGSAPFMEGDHLAALRNIQYILDLAEAHGVDAEFKLDLDISQDGRLFNMLEEIHKRPAFLSDFRSPQPKHANFPLRVTIAHYGRFANMSSLQKSNIAEAVAGWEIYFVGLPDEGQAFLRRPSPSRSGTPYRGAVEIGDTVPNNWASGQNGSLVKDLDAHTSLALENAGNPTTPWDTDPLVLLTMTANISPHEPDDAWEAQAQSLLRMVTMNAAAAAGMGKRAHPQSLHLRPGDVANLVILDGCFDCRTAVTSPPFGRITIKRGRLVAGAPVKGRNGH</sequence>
<dbReference type="PANTHER" id="PTHR32027:SF0">
    <property type="entry name" value="CYTOSINE DEAMINASE"/>
    <property type="match status" value="1"/>
</dbReference>
<dbReference type="InterPro" id="IPR032466">
    <property type="entry name" value="Metal_Hydrolase"/>
</dbReference>
<keyword evidence="2" id="KW-1185">Reference proteome</keyword>
<protein>
    <recommendedName>
        <fullName evidence="3">Amidohydrolase 3 domain-containing protein</fullName>
    </recommendedName>
</protein>
<dbReference type="SUPFAM" id="SSF51556">
    <property type="entry name" value="Metallo-dependent hydrolases"/>
    <property type="match status" value="1"/>
</dbReference>
<dbReference type="EMBL" id="KV417286">
    <property type="protein sequence ID" value="KZO95946.1"/>
    <property type="molecule type" value="Genomic_DNA"/>
</dbReference>
<dbReference type="InterPro" id="IPR011059">
    <property type="entry name" value="Metal-dep_hydrolase_composite"/>
</dbReference>
<dbReference type="SUPFAM" id="SSF51338">
    <property type="entry name" value="Composite domain of metallo-dependent hydrolases"/>
    <property type="match status" value="1"/>
</dbReference>
<evidence type="ECO:0000313" key="1">
    <source>
        <dbReference type="EMBL" id="KZO95946.1"/>
    </source>
</evidence>
<dbReference type="InterPro" id="IPR052349">
    <property type="entry name" value="Metallo-hydrolase_Enzymes"/>
</dbReference>
<dbReference type="Proteomes" id="UP000076738">
    <property type="component" value="Unassembled WGS sequence"/>
</dbReference>
<dbReference type="OrthoDB" id="10266980at2759"/>
<dbReference type="AlphaFoldDB" id="A0A167LR67"/>
<gene>
    <name evidence="1" type="ORF">CALVIDRAFT_564227</name>
</gene>
<accession>A0A167LR67</accession>
<dbReference type="PANTHER" id="PTHR32027">
    <property type="entry name" value="CYTOSINE DEAMINASE"/>
    <property type="match status" value="1"/>
</dbReference>
<organism evidence="1 2">
    <name type="scientific">Calocera viscosa (strain TUFC12733)</name>
    <dbReference type="NCBI Taxonomy" id="1330018"/>
    <lineage>
        <taxon>Eukaryota</taxon>
        <taxon>Fungi</taxon>
        <taxon>Dikarya</taxon>
        <taxon>Basidiomycota</taxon>
        <taxon>Agaricomycotina</taxon>
        <taxon>Dacrymycetes</taxon>
        <taxon>Dacrymycetales</taxon>
        <taxon>Dacrymycetaceae</taxon>
        <taxon>Calocera</taxon>
    </lineage>
</organism>
<reference evidence="1 2" key="1">
    <citation type="journal article" date="2016" name="Mol. Biol. Evol.">
        <title>Comparative Genomics of Early-Diverging Mushroom-Forming Fungi Provides Insights into the Origins of Lignocellulose Decay Capabilities.</title>
        <authorList>
            <person name="Nagy L.G."/>
            <person name="Riley R."/>
            <person name="Tritt A."/>
            <person name="Adam C."/>
            <person name="Daum C."/>
            <person name="Floudas D."/>
            <person name="Sun H."/>
            <person name="Yadav J.S."/>
            <person name="Pangilinan J."/>
            <person name="Larsson K.H."/>
            <person name="Matsuura K."/>
            <person name="Barry K."/>
            <person name="Labutti K."/>
            <person name="Kuo R."/>
            <person name="Ohm R.A."/>
            <person name="Bhattacharya S.S."/>
            <person name="Shirouzu T."/>
            <person name="Yoshinaga Y."/>
            <person name="Martin F.M."/>
            <person name="Grigoriev I.V."/>
            <person name="Hibbett D.S."/>
        </authorList>
    </citation>
    <scope>NUCLEOTIDE SEQUENCE [LARGE SCALE GENOMIC DNA]</scope>
    <source>
        <strain evidence="1 2">TUFC12733</strain>
    </source>
</reference>